<keyword evidence="2" id="KW-1185">Reference proteome</keyword>
<sequence length="1224" mass="139200">MGTTRFDLEKFNGENDFYLWSLKMRAILIQEGLDSALDGEEEQKSKKEREEGSSSSGGDLRTLNNKAHNTIILHLSDEVLREVAKEKSASGLWAKLEELFLKKSLAKSLYMKRKLYTFSMKEGTAMRDHVDEFNKLILDLENVNVMLEDEDRALILLSSLPDSYEHFVDTLLYGRQTLTLKYVKNALESKDLKKRADGKDQITGDGLIAKAKTEKKIYKDKKNKNQKEKTDKTKKKRKCYFCQKEGHYIKDCFEKKKLEKLQKESSGKVDIASVDEGESEDADVLIAADKKFSGEWILDSGCSFHMCPQKDFFVTFEKVDGGRVLLGNNLACKVAGIGSVSIKMHDDRVISLEQVRYVPELKRNLISLGMIDQLGCSIKAENGELQIIRKGTVIMKGCRRNELYILNGSVVLPGVNSVSGDKTRLWHMSLAHMSEKGLRELSKQGLLGTDPISPLPFCEKYFITFIDDFSRKVWVYVLKQKNEALEKFKDWLTLMENQTERRVKRLRTDNGLEYCLNEFNQFCIKKGIARHKTVRHTPQQNGLAERMNMTLVEKVRCMLFNANMSKHFWAEAVTTAAYLVNRSPSSALQFKTPQELWSGKPPDLSNLRIFGCLPYTHINQGKLEPKAIKGYFIGYPKGVKGFKIWCINGKPSRTLISRDVVFDEESMLHRRVETELTATDLDRNEEDNQKVETIAEEVIGEEPTNYKQAMSSKDRKKWLGAMNEEIISLKKNNTWTLVKKPQDKKLVGCKWIYKIKEGTADGELPRHKARLVAKGFTQKHGVDFNEVFSPVVKYSSIRVLLAITAFNDLELDQMDVKTAFLHGSLEEEILMEQPEGFVEEGTEDMICLLKKSLYGLKQSPRQWYLRFDEFMISHEFCRSQYDSCVYFKTLPSGDGLDLLLYVDDMLIVCKRREELEKLKIELSSVFEIKDLGAAARILGMQIVRNRSSRTLFLTQALYVKRVLNKFKMSHAKHVSVPLSAHFKLSKFQEPEEDRDIEHMKTVPYSSTVGSVMYSMVCTRPDIAHGVGVVSRFMGNPGREHWNAVKWLLRYLSGTSSHGILFGGSEAKVCQVSGFVDSDFAADIDKRRSITGYVFILNGGAVSWKASLQSVVALSTTEAEYIALTEVVQEAKWLSGLVSEFGLKQDSVCIGCDSSSEIQLSKNPKYHERTKHIDVRLHFIRDEIANGVVNVVKVPTLTNPADVLTKAVHAVKFRNSLNLIGVDSL</sequence>
<dbReference type="EMBL" id="CM039178">
    <property type="protein sequence ID" value="KAH9680699.1"/>
    <property type="molecule type" value="Genomic_DNA"/>
</dbReference>
<organism evidence="1 2">
    <name type="scientific">Citrus sinensis</name>
    <name type="common">Sweet orange</name>
    <name type="synonym">Citrus aurantium var. sinensis</name>
    <dbReference type="NCBI Taxonomy" id="2711"/>
    <lineage>
        <taxon>Eukaryota</taxon>
        <taxon>Viridiplantae</taxon>
        <taxon>Streptophyta</taxon>
        <taxon>Embryophyta</taxon>
        <taxon>Tracheophyta</taxon>
        <taxon>Spermatophyta</taxon>
        <taxon>Magnoliopsida</taxon>
        <taxon>eudicotyledons</taxon>
        <taxon>Gunneridae</taxon>
        <taxon>Pentapetalae</taxon>
        <taxon>rosids</taxon>
        <taxon>malvids</taxon>
        <taxon>Sapindales</taxon>
        <taxon>Rutaceae</taxon>
        <taxon>Aurantioideae</taxon>
        <taxon>Citrus</taxon>
    </lineage>
</organism>
<accession>A0ACB8I103</accession>
<comment type="caution">
    <text evidence="1">The sequence shown here is derived from an EMBL/GenBank/DDBJ whole genome shotgun (WGS) entry which is preliminary data.</text>
</comment>
<evidence type="ECO:0000313" key="1">
    <source>
        <dbReference type="EMBL" id="KAH9680699.1"/>
    </source>
</evidence>
<reference evidence="2" key="1">
    <citation type="journal article" date="2023" name="Hortic. Res.">
        <title>A chromosome-level phased genome enabling allele-level studies in sweet orange: a case study on citrus Huanglongbing tolerance.</title>
        <authorList>
            <person name="Wu B."/>
            <person name="Yu Q."/>
            <person name="Deng Z."/>
            <person name="Duan Y."/>
            <person name="Luo F."/>
            <person name="Gmitter F. Jr."/>
        </authorList>
    </citation>
    <scope>NUCLEOTIDE SEQUENCE [LARGE SCALE GENOMIC DNA]</scope>
    <source>
        <strain evidence="2">cv. Valencia</strain>
    </source>
</reference>
<evidence type="ECO:0000313" key="2">
    <source>
        <dbReference type="Proteomes" id="UP000829398"/>
    </source>
</evidence>
<name>A0ACB8I103_CITSI</name>
<proteinExistence type="predicted"/>
<protein>
    <submittedName>
        <fullName evidence="1">Uncharacterized protein</fullName>
    </submittedName>
</protein>
<gene>
    <name evidence="1" type="ORF">KPL71_026653</name>
</gene>
<dbReference type="Proteomes" id="UP000829398">
    <property type="component" value="Chromosome 9"/>
</dbReference>